<proteinExistence type="predicted"/>
<evidence type="ECO:0000256" key="1">
    <source>
        <dbReference type="SAM" id="MobiDB-lite"/>
    </source>
</evidence>
<dbReference type="OrthoDB" id="6430995at2759"/>
<dbReference type="AlphaFoldDB" id="A0A9J6G123"/>
<keyword evidence="3" id="KW-1185">Reference proteome</keyword>
<comment type="caution">
    <text evidence="2">The sequence shown here is derived from an EMBL/GenBank/DDBJ whole genome shotgun (WGS) entry which is preliminary data.</text>
</comment>
<gene>
    <name evidence="2" type="ORF">HPB48_015993</name>
</gene>
<accession>A0A9J6G123</accession>
<reference evidence="2 3" key="1">
    <citation type="journal article" date="2020" name="Cell">
        <title>Large-Scale Comparative Analyses of Tick Genomes Elucidate Their Genetic Diversity and Vector Capacities.</title>
        <authorList>
            <consortium name="Tick Genome and Microbiome Consortium (TIGMIC)"/>
            <person name="Jia N."/>
            <person name="Wang J."/>
            <person name="Shi W."/>
            <person name="Du L."/>
            <person name="Sun Y."/>
            <person name="Zhan W."/>
            <person name="Jiang J.F."/>
            <person name="Wang Q."/>
            <person name="Zhang B."/>
            <person name="Ji P."/>
            <person name="Bell-Sakyi L."/>
            <person name="Cui X.M."/>
            <person name="Yuan T.T."/>
            <person name="Jiang B.G."/>
            <person name="Yang W.F."/>
            <person name="Lam T.T."/>
            <person name="Chang Q.C."/>
            <person name="Ding S.J."/>
            <person name="Wang X.J."/>
            <person name="Zhu J.G."/>
            <person name="Ruan X.D."/>
            <person name="Zhao L."/>
            <person name="Wei J.T."/>
            <person name="Ye R.Z."/>
            <person name="Que T.C."/>
            <person name="Du C.H."/>
            <person name="Zhou Y.H."/>
            <person name="Cheng J.X."/>
            <person name="Dai P.F."/>
            <person name="Guo W.B."/>
            <person name="Han X.H."/>
            <person name="Huang E.J."/>
            <person name="Li L.F."/>
            <person name="Wei W."/>
            <person name="Gao Y.C."/>
            <person name="Liu J.Z."/>
            <person name="Shao H.Z."/>
            <person name="Wang X."/>
            <person name="Wang C.C."/>
            <person name="Yang T.C."/>
            <person name="Huo Q.B."/>
            <person name="Li W."/>
            <person name="Chen H.Y."/>
            <person name="Chen S.E."/>
            <person name="Zhou L.G."/>
            <person name="Ni X.B."/>
            <person name="Tian J.H."/>
            <person name="Sheng Y."/>
            <person name="Liu T."/>
            <person name="Pan Y.S."/>
            <person name="Xia L.Y."/>
            <person name="Li J."/>
            <person name="Zhao F."/>
            <person name="Cao W.C."/>
        </authorList>
    </citation>
    <scope>NUCLEOTIDE SEQUENCE [LARGE SCALE GENOMIC DNA]</scope>
    <source>
        <strain evidence="2">HaeL-2018</strain>
    </source>
</reference>
<dbReference type="Proteomes" id="UP000821853">
    <property type="component" value="Chromosome 2"/>
</dbReference>
<dbReference type="VEuPathDB" id="VectorBase:HLOH_043459"/>
<feature type="region of interest" description="Disordered" evidence="1">
    <location>
        <begin position="237"/>
        <end position="282"/>
    </location>
</feature>
<evidence type="ECO:0000313" key="3">
    <source>
        <dbReference type="Proteomes" id="UP000821853"/>
    </source>
</evidence>
<organism evidence="2 3">
    <name type="scientific">Haemaphysalis longicornis</name>
    <name type="common">Bush tick</name>
    <dbReference type="NCBI Taxonomy" id="44386"/>
    <lineage>
        <taxon>Eukaryota</taxon>
        <taxon>Metazoa</taxon>
        <taxon>Ecdysozoa</taxon>
        <taxon>Arthropoda</taxon>
        <taxon>Chelicerata</taxon>
        <taxon>Arachnida</taxon>
        <taxon>Acari</taxon>
        <taxon>Parasitiformes</taxon>
        <taxon>Ixodida</taxon>
        <taxon>Ixodoidea</taxon>
        <taxon>Ixodidae</taxon>
        <taxon>Haemaphysalinae</taxon>
        <taxon>Haemaphysalis</taxon>
    </lineage>
</organism>
<protein>
    <submittedName>
        <fullName evidence="2">Uncharacterized protein</fullName>
    </submittedName>
</protein>
<sequence>MPEAAWRGYPRLFTEKTSSLLSEALHMLHRAKDIQERRWLQTFVRRIAQLASDLERSTQFRWGREKVGGAHSSATTHALITWKGQISPPPSPSSFGHRDRTTTQGFFLNSHASDGNGLYSLTPRPLRPGSVQEEVRGLGKPEVVTQPNFVADESDSLTRQLRKEQLRARSPSLEERAAPGVARYTTETYSIDSVGRTSMKPTTPLDGREVSLILDKIQSLIGLGMSEEDVGKVLQKRKALRPGADGGSGRSEDGDKASTRPTLAPTESPVPLASAIGGSPRRVADDLVRQLEREKFLPGR</sequence>
<dbReference type="EMBL" id="JABSTR010000004">
    <property type="protein sequence ID" value="KAH9368957.1"/>
    <property type="molecule type" value="Genomic_DNA"/>
</dbReference>
<name>A0A9J6G123_HAELO</name>
<dbReference type="OMA" id="SSATTMW"/>
<evidence type="ECO:0000313" key="2">
    <source>
        <dbReference type="EMBL" id="KAH9368957.1"/>
    </source>
</evidence>